<proteinExistence type="inferred from homology"/>
<reference evidence="7 8" key="1">
    <citation type="submission" date="2024-08" db="EMBL/GenBank/DDBJ databases">
        <authorList>
            <person name="Cucini C."/>
            <person name="Frati F."/>
        </authorList>
    </citation>
    <scope>NUCLEOTIDE SEQUENCE [LARGE SCALE GENOMIC DNA]</scope>
</reference>
<dbReference type="InterPro" id="IPR050446">
    <property type="entry name" value="FAD-oxidoreductase/Apoptosis"/>
</dbReference>
<evidence type="ECO:0000256" key="3">
    <source>
        <dbReference type="ARBA" id="ARBA00022630"/>
    </source>
</evidence>
<keyword evidence="8" id="KW-1185">Reference proteome</keyword>
<protein>
    <recommendedName>
        <fullName evidence="6">FAD/NAD(P)-binding domain-containing protein</fullName>
    </recommendedName>
</protein>
<dbReference type="SUPFAM" id="SSF51905">
    <property type="entry name" value="FAD/NAD(P)-binding domain"/>
    <property type="match status" value="1"/>
</dbReference>
<evidence type="ECO:0000313" key="7">
    <source>
        <dbReference type="EMBL" id="CAL8118627.1"/>
    </source>
</evidence>
<evidence type="ECO:0000256" key="1">
    <source>
        <dbReference type="ARBA" id="ARBA00001974"/>
    </source>
</evidence>
<dbReference type="InterPro" id="IPR016156">
    <property type="entry name" value="FAD/NAD-linked_Rdtase_dimer_sf"/>
</dbReference>
<keyword evidence="5" id="KW-0560">Oxidoreductase</keyword>
<dbReference type="Pfam" id="PF07992">
    <property type="entry name" value="Pyr_redox_2"/>
    <property type="match status" value="1"/>
</dbReference>
<dbReference type="InterPro" id="IPR036188">
    <property type="entry name" value="FAD/NAD-bd_sf"/>
</dbReference>
<dbReference type="Gene3D" id="3.50.50.60">
    <property type="entry name" value="FAD/NAD(P)-binding domain"/>
    <property type="match status" value="2"/>
</dbReference>
<keyword evidence="4" id="KW-0274">FAD</keyword>
<name>A0ABP1R336_9HEXA</name>
<evidence type="ECO:0000256" key="5">
    <source>
        <dbReference type="ARBA" id="ARBA00023002"/>
    </source>
</evidence>
<keyword evidence="3" id="KW-0285">Flavoprotein</keyword>
<sequence>MKETGVYSISRPLGKIFSHQRVAVAIGSGASAVAFAQSLREGRWEGRIVLISKDNFLPYDKTRLSETVNLSAENLKLKDADWFQHLGIELRLNTAVHRVDMTKRKLYVETTRVPVPYTKLFIGTGSRGRLPTTRLVPGINLKNIYTISDIHEAQRVYDVSKGKTVVIEGSGFIAMELVSTMKNYAKMSYIVTRQKRPFQTVLGETIGKALQRHIMKNVSNVEFFTFDEIRSITGNEKGEVKMVKTLKKREINCDVVVYAIGSVPNSELFSADKRALVSKSGHIVVTEFCETNVTDVYAGGDVALVPLDCAVTGTATIAHWNFASYTGKIAAARILHINESIKPYIPFYYTSFCGITLRYTGFGDHYDESIIFGDIFDNLKFCVLYRRERKILACATVNADPIAARVCFNIGDHFQWEPGVYPKIITDTFPELPILGEEFFGFKLDRETCITLYDSQSTTEEAVRRGNRQFDASQYKDTEFPLGLAEDKQMNFVFMM</sequence>
<evidence type="ECO:0000256" key="2">
    <source>
        <dbReference type="ARBA" id="ARBA00006442"/>
    </source>
</evidence>
<evidence type="ECO:0000256" key="4">
    <source>
        <dbReference type="ARBA" id="ARBA00022827"/>
    </source>
</evidence>
<accession>A0ABP1R336</accession>
<feature type="domain" description="FAD/NAD(P)-binding" evidence="6">
    <location>
        <begin position="24"/>
        <end position="323"/>
    </location>
</feature>
<organism evidence="7 8">
    <name type="scientific">Orchesella dallaii</name>
    <dbReference type="NCBI Taxonomy" id="48710"/>
    <lineage>
        <taxon>Eukaryota</taxon>
        <taxon>Metazoa</taxon>
        <taxon>Ecdysozoa</taxon>
        <taxon>Arthropoda</taxon>
        <taxon>Hexapoda</taxon>
        <taxon>Collembola</taxon>
        <taxon>Entomobryomorpha</taxon>
        <taxon>Entomobryoidea</taxon>
        <taxon>Orchesellidae</taxon>
        <taxon>Orchesellinae</taxon>
        <taxon>Orchesella</taxon>
    </lineage>
</organism>
<evidence type="ECO:0000259" key="6">
    <source>
        <dbReference type="Pfam" id="PF07992"/>
    </source>
</evidence>
<dbReference type="Proteomes" id="UP001642540">
    <property type="component" value="Unassembled WGS sequence"/>
</dbReference>
<dbReference type="PANTHER" id="PTHR43557:SF2">
    <property type="entry name" value="RIESKE DOMAIN-CONTAINING PROTEIN-RELATED"/>
    <property type="match status" value="1"/>
</dbReference>
<dbReference type="EMBL" id="CAXLJM020000057">
    <property type="protein sequence ID" value="CAL8118627.1"/>
    <property type="molecule type" value="Genomic_DNA"/>
</dbReference>
<comment type="caution">
    <text evidence="7">The sequence shown here is derived from an EMBL/GenBank/DDBJ whole genome shotgun (WGS) entry which is preliminary data.</text>
</comment>
<comment type="cofactor">
    <cofactor evidence="1">
        <name>FAD</name>
        <dbReference type="ChEBI" id="CHEBI:57692"/>
    </cofactor>
</comment>
<dbReference type="PRINTS" id="PR00368">
    <property type="entry name" value="FADPNR"/>
</dbReference>
<evidence type="ECO:0000313" key="8">
    <source>
        <dbReference type="Proteomes" id="UP001642540"/>
    </source>
</evidence>
<comment type="similarity">
    <text evidence="2">Belongs to the FAD-dependent oxidoreductase family.</text>
</comment>
<dbReference type="PANTHER" id="PTHR43557">
    <property type="entry name" value="APOPTOSIS-INDUCING FACTOR 1"/>
    <property type="match status" value="1"/>
</dbReference>
<gene>
    <name evidence="7" type="ORF">ODALV1_LOCUS18217</name>
</gene>
<dbReference type="SUPFAM" id="SSF55424">
    <property type="entry name" value="FAD/NAD-linked reductases, dimerisation (C-terminal) domain"/>
    <property type="match status" value="1"/>
</dbReference>
<dbReference type="InterPro" id="IPR023753">
    <property type="entry name" value="FAD/NAD-binding_dom"/>
</dbReference>